<evidence type="ECO:0000313" key="3">
    <source>
        <dbReference type="Proteomes" id="UP000317078"/>
    </source>
</evidence>
<dbReference type="OrthoDB" id="9797568at2"/>
<dbReference type="Gene3D" id="1.20.58.220">
    <property type="entry name" value="Phosphate transport system protein phou homolog 2, domain 2"/>
    <property type="match status" value="1"/>
</dbReference>
<protein>
    <submittedName>
        <fullName evidence="2">DUF47 domain-containing protein</fullName>
    </submittedName>
</protein>
<dbReference type="InterPro" id="IPR018445">
    <property type="entry name" value="Put_Phosphate_transp_reg"/>
</dbReference>
<evidence type="ECO:0000313" key="2">
    <source>
        <dbReference type="EMBL" id="TPG44784.1"/>
    </source>
</evidence>
<dbReference type="EMBL" id="RCZP01000051">
    <property type="protein sequence ID" value="TPG44784.1"/>
    <property type="molecule type" value="Genomic_DNA"/>
</dbReference>
<keyword evidence="3" id="KW-1185">Reference proteome</keyword>
<proteinExistence type="inferred from homology"/>
<comment type="caution">
    <text evidence="2">The sequence shown here is derived from an EMBL/GenBank/DDBJ whole genome shotgun (WGS) entry which is preliminary data.</text>
</comment>
<accession>A0A502F5Y0</accession>
<dbReference type="InterPro" id="IPR038078">
    <property type="entry name" value="PhoU-like_sf"/>
</dbReference>
<comment type="similarity">
    <text evidence="1">Belongs to the UPF0111 family.</text>
</comment>
<dbReference type="InterPro" id="IPR052912">
    <property type="entry name" value="UPF0111_domain"/>
</dbReference>
<sequence>MVLKLFRMLMPRDDVFVTAFAAQAAKAVEAARVFRAMLAEPDQARTHQATLSRIEREADDINRATIRSIHRVFVTPFDRADILSLTNGLDDVIDLMKTAGRRMLLYKVAVTPEMLEIADCVVEACEQLRDGMPLMGDITGNARAIEAMCAKVDAIESRADLAFQAGLDALFHGSDPGGPSPGHKLMVQMVYEGIEEVADSCENVVDLIQAVVIEQV</sequence>
<dbReference type="PANTHER" id="PTHR37298:SF1">
    <property type="entry name" value="UPF0111 PROTEIN YKAA"/>
    <property type="match status" value="1"/>
</dbReference>
<reference evidence="2 3" key="1">
    <citation type="journal article" date="2019" name="Environ. Microbiol.">
        <title>Species interactions and distinct microbial communities in high Arctic permafrost affected cryosols are associated with the CH4 and CO2 gas fluxes.</title>
        <authorList>
            <person name="Altshuler I."/>
            <person name="Hamel J."/>
            <person name="Turney S."/>
            <person name="Magnuson E."/>
            <person name="Levesque R."/>
            <person name="Greer C."/>
            <person name="Whyte L.G."/>
        </authorList>
    </citation>
    <scope>NUCLEOTIDE SEQUENCE [LARGE SCALE GENOMIC DNA]</scope>
    <source>
        <strain evidence="2 3">S9.3B</strain>
    </source>
</reference>
<dbReference type="RefSeq" id="WP_140886834.1">
    <property type="nucleotide sequence ID" value="NZ_RCZP01000051.1"/>
</dbReference>
<dbReference type="AlphaFoldDB" id="A0A502F5Y0"/>
<name>A0A502F5Y0_9PROT</name>
<gene>
    <name evidence="2" type="ORF">EAH89_27025</name>
</gene>
<organism evidence="2 3">
    <name type="scientific">Muricoccus nepalensis</name>
    <dbReference type="NCBI Taxonomy" id="1854500"/>
    <lineage>
        <taxon>Bacteria</taxon>
        <taxon>Pseudomonadati</taxon>
        <taxon>Pseudomonadota</taxon>
        <taxon>Alphaproteobacteria</taxon>
        <taxon>Acetobacterales</taxon>
        <taxon>Roseomonadaceae</taxon>
        <taxon>Muricoccus</taxon>
    </lineage>
</organism>
<dbReference type="PANTHER" id="PTHR37298">
    <property type="entry name" value="UPF0111 PROTEIN YKAA"/>
    <property type="match status" value="1"/>
</dbReference>
<dbReference type="Pfam" id="PF01865">
    <property type="entry name" value="PhoU_div"/>
    <property type="match status" value="1"/>
</dbReference>
<evidence type="ECO:0000256" key="1">
    <source>
        <dbReference type="ARBA" id="ARBA00008591"/>
    </source>
</evidence>
<dbReference type="Proteomes" id="UP000317078">
    <property type="component" value="Unassembled WGS sequence"/>
</dbReference>